<evidence type="ECO:0000313" key="3">
    <source>
        <dbReference type="Proteomes" id="UP001143370"/>
    </source>
</evidence>
<accession>A0A9W6N1N9</accession>
<dbReference type="SUPFAM" id="SSF53448">
    <property type="entry name" value="Nucleotide-diphospho-sugar transferases"/>
    <property type="match status" value="1"/>
</dbReference>
<dbReference type="Gene3D" id="3.90.550.10">
    <property type="entry name" value="Spore Coat Polysaccharide Biosynthesis Protein SpsA, Chain A"/>
    <property type="match status" value="1"/>
</dbReference>
<feature type="domain" description="Glycosyltransferase 2-like" evidence="1">
    <location>
        <begin position="2"/>
        <end position="99"/>
    </location>
</feature>
<comment type="caution">
    <text evidence="2">The sequence shown here is derived from an EMBL/GenBank/DDBJ whole genome shotgun (WGS) entry which is preliminary data.</text>
</comment>
<evidence type="ECO:0000313" key="2">
    <source>
        <dbReference type="EMBL" id="GLK74398.1"/>
    </source>
</evidence>
<dbReference type="RefSeq" id="WP_213371022.1">
    <property type="nucleotide sequence ID" value="NZ_JAHBGC010000016.1"/>
</dbReference>
<sequence length="292" mass="32523">MVVTVYREPVQIVRASLQSVLDQTWPAFEILIVNDSGDRRAEISALAELHETIRVIDHSKNSGGSAARNTGIDAACGELIAFIDADDVWYPAKLETQLDVEGDRSGCFFASNCMLVWNGTKKLCNRTPPDPDNSLSSFLLRGGGALQTSTLIVPATLAKRIRFREGLKRHQDWDFVLRLQQAGVPLRYQHEALSEYVMYDIPGRVSMQKNGYLATVQWFKLIKGHVPAADQQHYFFRNCMSRSALRTPLPLAVAVAQVIWLSPINGLKEAVAAVRRALRPQPRLPDCEPTAP</sequence>
<dbReference type="InterPro" id="IPR050834">
    <property type="entry name" value="Glycosyltransf_2"/>
</dbReference>
<dbReference type="PANTHER" id="PTHR43685">
    <property type="entry name" value="GLYCOSYLTRANSFERASE"/>
    <property type="match status" value="1"/>
</dbReference>
<dbReference type="CDD" id="cd00761">
    <property type="entry name" value="Glyco_tranf_GTA_type"/>
    <property type="match status" value="1"/>
</dbReference>
<dbReference type="AlphaFoldDB" id="A0A9W6N1N9"/>
<keyword evidence="3" id="KW-1185">Reference proteome</keyword>
<reference evidence="2" key="2">
    <citation type="submission" date="2023-01" db="EMBL/GenBank/DDBJ databases">
        <authorList>
            <person name="Sun Q."/>
            <person name="Evtushenko L."/>
        </authorList>
    </citation>
    <scope>NUCLEOTIDE SEQUENCE</scope>
    <source>
        <strain evidence="2">VKM B-2484</strain>
    </source>
</reference>
<dbReference type="Proteomes" id="UP001143370">
    <property type="component" value="Unassembled WGS sequence"/>
</dbReference>
<gene>
    <name evidence="2" type="ORF">GCM10017643_45160</name>
</gene>
<dbReference type="EMBL" id="BSFJ01000038">
    <property type="protein sequence ID" value="GLK74398.1"/>
    <property type="molecule type" value="Genomic_DNA"/>
</dbReference>
<proteinExistence type="predicted"/>
<name>A0A9W6N1N9_9HYPH</name>
<protein>
    <recommendedName>
        <fullName evidence="1">Glycosyltransferase 2-like domain-containing protein</fullName>
    </recommendedName>
</protein>
<dbReference type="InterPro" id="IPR001173">
    <property type="entry name" value="Glyco_trans_2-like"/>
</dbReference>
<dbReference type="PANTHER" id="PTHR43685:SF2">
    <property type="entry name" value="GLYCOSYLTRANSFERASE 2-LIKE DOMAIN-CONTAINING PROTEIN"/>
    <property type="match status" value="1"/>
</dbReference>
<evidence type="ECO:0000259" key="1">
    <source>
        <dbReference type="Pfam" id="PF00535"/>
    </source>
</evidence>
<organism evidence="2 3">
    <name type="scientific">Ancylobacter dichloromethanicus</name>
    <dbReference type="NCBI Taxonomy" id="518825"/>
    <lineage>
        <taxon>Bacteria</taxon>
        <taxon>Pseudomonadati</taxon>
        <taxon>Pseudomonadota</taxon>
        <taxon>Alphaproteobacteria</taxon>
        <taxon>Hyphomicrobiales</taxon>
        <taxon>Xanthobacteraceae</taxon>
        <taxon>Ancylobacter</taxon>
    </lineage>
</organism>
<reference evidence="2" key="1">
    <citation type="journal article" date="2014" name="Int. J. Syst. Evol. Microbiol.">
        <title>Complete genome sequence of Corynebacterium casei LMG S-19264T (=DSM 44701T), isolated from a smear-ripened cheese.</title>
        <authorList>
            <consortium name="US DOE Joint Genome Institute (JGI-PGF)"/>
            <person name="Walter F."/>
            <person name="Albersmeier A."/>
            <person name="Kalinowski J."/>
            <person name="Ruckert C."/>
        </authorList>
    </citation>
    <scope>NUCLEOTIDE SEQUENCE</scope>
    <source>
        <strain evidence="2">VKM B-2484</strain>
    </source>
</reference>
<dbReference type="Pfam" id="PF00535">
    <property type="entry name" value="Glycos_transf_2"/>
    <property type="match status" value="1"/>
</dbReference>
<dbReference type="InterPro" id="IPR029044">
    <property type="entry name" value="Nucleotide-diphossugar_trans"/>
</dbReference>